<dbReference type="OrthoDB" id="9342835at2"/>
<reference evidence="3" key="1">
    <citation type="submission" date="2016-01" db="EMBL/GenBank/DDBJ databases">
        <authorList>
            <person name="Peeters C."/>
        </authorList>
    </citation>
    <scope>NUCLEOTIDE SEQUENCE [LARGE SCALE GENOMIC DNA]</scope>
    <source>
        <strain evidence="3">LMG 29323</strain>
    </source>
</reference>
<dbReference type="AlphaFoldDB" id="A0A158BRY7"/>
<dbReference type="GO" id="GO:0016491">
    <property type="term" value="F:oxidoreductase activity"/>
    <property type="evidence" value="ECO:0007669"/>
    <property type="project" value="UniProtKB-KW"/>
</dbReference>
<dbReference type="InterPro" id="IPR006076">
    <property type="entry name" value="FAD-dep_OxRdtase"/>
</dbReference>
<dbReference type="InterPro" id="IPR036188">
    <property type="entry name" value="FAD/NAD-bd_sf"/>
</dbReference>
<dbReference type="SUPFAM" id="SSF51905">
    <property type="entry name" value="FAD/NAD(P)-binding domain"/>
    <property type="match status" value="1"/>
</dbReference>
<comment type="caution">
    <text evidence="3">The sequence shown here is derived from an EMBL/GenBank/DDBJ whole genome shotgun (WGS) entry which is preliminary data.</text>
</comment>
<dbReference type="RefSeq" id="WP_061176433.1">
    <property type="nucleotide sequence ID" value="NZ_FCOE02000013.1"/>
</dbReference>
<accession>A0A158BRY7</accession>
<dbReference type="PANTHER" id="PTHR13847">
    <property type="entry name" value="SARCOSINE DEHYDROGENASE-RELATED"/>
    <property type="match status" value="1"/>
</dbReference>
<protein>
    <submittedName>
        <fullName evidence="3">FAD dependent oxidoreductase</fullName>
    </submittedName>
</protein>
<dbReference type="Proteomes" id="UP000054911">
    <property type="component" value="Unassembled WGS sequence"/>
</dbReference>
<name>A0A158BRY7_9BURK</name>
<evidence type="ECO:0000259" key="2">
    <source>
        <dbReference type="Pfam" id="PF01266"/>
    </source>
</evidence>
<keyword evidence="4" id="KW-1185">Reference proteome</keyword>
<dbReference type="Gene3D" id="3.30.9.10">
    <property type="entry name" value="D-Amino Acid Oxidase, subunit A, domain 2"/>
    <property type="match status" value="1"/>
</dbReference>
<organism evidence="3 4">
    <name type="scientific">Caballeronia pedi</name>
    <dbReference type="NCBI Taxonomy" id="1777141"/>
    <lineage>
        <taxon>Bacteria</taxon>
        <taxon>Pseudomonadati</taxon>
        <taxon>Pseudomonadota</taxon>
        <taxon>Betaproteobacteria</taxon>
        <taxon>Burkholderiales</taxon>
        <taxon>Burkholderiaceae</taxon>
        <taxon>Caballeronia</taxon>
    </lineage>
</organism>
<gene>
    <name evidence="3" type="ORF">AWB80_04010</name>
</gene>
<dbReference type="GO" id="GO:0005737">
    <property type="term" value="C:cytoplasm"/>
    <property type="evidence" value="ECO:0007669"/>
    <property type="project" value="TreeGrafter"/>
</dbReference>
<dbReference type="PANTHER" id="PTHR13847:SF285">
    <property type="entry name" value="FAD DEPENDENT OXIDOREDUCTASE DOMAIN-CONTAINING PROTEIN"/>
    <property type="match status" value="1"/>
</dbReference>
<proteinExistence type="predicted"/>
<dbReference type="Pfam" id="PF01266">
    <property type="entry name" value="DAO"/>
    <property type="match status" value="1"/>
</dbReference>
<dbReference type="Gene3D" id="3.50.50.60">
    <property type="entry name" value="FAD/NAD(P)-binding domain"/>
    <property type="match status" value="1"/>
</dbReference>
<dbReference type="EMBL" id="FCOE02000013">
    <property type="protein sequence ID" value="SAK72845.1"/>
    <property type="molecule type" value="Genomic_DNA"/>
</dbReference>
<dbReference type="STRING" id="1777141.AWB80_04010"/>
<feature type="domain" description="FAD dependent oxidoreductase" evidence="2">
    <location>
        <begin position="28"/>
        <end position="387"/>
    </location>
</feature>
<evidence type="ECO:0000313" key="4">
    <source>
        <dbReference type="Proteomes" id="UP000054911"/>
    </source>
</evidence>
<evidence type="ECO:0000256" key="1">
    <source>
        <dbReference type="ARBA" id="ARBA00023002"/>
    </source>
</evidence>
<sequence>MYRGFWYAQALDRECALAPALEGTTQADVCLIGGGYLAMWSAIRMKKADPSLDIVIIEKDRCGSGASGRNGGFVNNWWAKYLSLMSICGEAEARRICEAAESAIDEIGEFCHEHNIDAQFRKDGWLWTASNPRQHNSWLVLTESLAKYDVNPFKTMTPEEARYKSGSPRILSGIFDPNAATVQPALLARGLRRVAIELGVRIYEKTPMTRLERSKPPVVHTERGQIRAKKVVIAMNAWSAQFPELKRMFVVMSSDMIATAPMKARLDATGFKTGVCVSDSRTVLNYWRNTPDGRIVFGKPLGQFAFASRIGNLYDKPCPAIDGVTKEMRSFYPQLADVPIVSSWTGPLDRAMKGLPNFGYLGGHRDIVFGVGFSGAGVGPTVFASRIIKSLVEEANDEWANCGLVNQKMKLLPPEPFRYLGARMVRDALVRKESLEDQDRDANPLTNFLTSLAPAGYAPKKVVTKG</sequence>
<evidence type="ECO:0000313" key="3">
    <source>
        <dbReference type="EMBL" id="SAK72845.1"/>
    </source>
</evidence>
<keyword evidence="1" id="KW-0560">Oxidoreductase</keyword>